<dbReference type="Gene3D" id="1.10.340.30">
    <property type="entry name" value="Hypothetical protein, domain 2"/>
    <property type="match status" value="1"/>
</dbReference>
<evidence type="ECO:0000256" key="9">
    <source>
        <dbReference type="ARBA" id="ARBA00023204"/>
    </source>
</evidence>
<dbReference type="InterPro" id="IPR037046">
    <property type="entry name" value="AlkA_N_sf"/>
</dbReference>
<dbReference type="InterPro" id="IPR023170">
    <property type="entry name" value="HhH_base_excis_C"/>
</dbReference>
<dbReference type="Pfam" id="PF00730">
    <property type="entry name" value="HhH-GPD"/>
    <property type="match status" value="1"/>
</dbReference>
<evidence type="ECO:0000256" key="2">
    <source>
        <dbReference type="ARBA" id="ARBA00001947"/>
    </source>
</evidence>
<gene>
    <name evidence="11" type="ORF">JY572_15040</name>
</gene>
<keyword evidence="9" id="KW-0234">DNA repair</keyword>
<dbReference type="SMART" id="SM00342">
    <property type="entry name" value="HTH_ARAC"/>
    <property type="match status" value="1"/>
</dbReference>
<dbReference type="SUPFAM" id="SSF57884">
    <property type="entry name" value="Ada DNA repair protein, N-terminal domain (N-Ada 10)"/>
    <property type="match status" value="1"/>
</dbReference>
<dbReference type="SUPFAM" id="SSF48150">
    <property type="entry name" value="DNA-glycosylase"/>
    <property type="match status" value="1"/>
</dbReference>
<proteinExistence type="predicted"/>
<keyword evidence="4" id="KW-0808">Transferase</keyword>
<keyword evidence="5" id="KW-0227">DNA damage</keyword>
<dbReference type="Gene3D" id="1.10.10.60">
    <property type="entry name" value="Homeodomain-like"/>
    <property type="match status" value="1"/>
</dbReference>
<dbReference type="Proteomes" id="UP000663090">
    <property type="component" value="Chromosome"/>
</dbReference>
<evidence type="ECO:0000256" key="7">
    <source>
        <dbReference type="ARBA" id="ARBA00023159"/>
    </source>
</evidence>
<keyword evidence="7" id="KW-0010">Activator</keyword>
<evidence type="ECO:0000256" key="4">
    <source>
        <dbReference type="ARBA" id="ARBA00022603"/>
    </source>
</evidence>
<keyword evidence="6" id="KW-0805">Transcription regulation</keyword>
<comment type="cofactor">
    <cofactor evidence="2">
        <name>Zn(2+)</name>
        <dbReference type="ChEBI" id="CHEBI:29105"/>
    </cofactor>
</comment>
<dbReference type="InterPro" id="IPR018060">
    <property type="entry name" value="HTH_AraC"/>
</dbReference>
<dbReference type="CDD" id="cd00056">
    <property type="entry name" value="ENDO3c"/>
    <property type="match status" value="1"/>
</dbReference>
<evidence type="ECO:0000313" key="12">
    <source>
        <dbReference type="Proteomes" id="UP000663090"/>
    </source>
</evidence>
<dbReference type="Pfam" id="PF06029">
    <property type="entry name" value="AlkA_N"/>
    <property type="match status" value="1"/>
</dbReference>
<keyword evidence="4" id="KW-0489">Methyltransferase</keyword>
<dbReference type="InterPro" id="IPR004026">
    <property type="entry name" value="Ada_DNA_repair_Zn-bd"/>
</dbReference>
<dbReference type="EC" id="3.2.2.21" evidence="3"/>
<dbReference type="InterPro" id="IPR010316">
    <property type="entry name" value="AlkA_N"/>
</dbReference>
<evidence type="ECO:0000256" key="8">
    <source>
        <dbReference type="ARBA" id="ARBA00023163"/>
    </source>
</evidence>
<reference evidence="11 12" key="1">
    <citation type="submission" date="2021-02" db="EMBL/GenBank/DDBJ databases">
        <title>De Novo genome assembly of isolated myxobacteria.</title>
        <authorList>
            <person name="Stevens D.C."/>
        </authorList>
    </citation>
    <scope>NUCLEOTIDE SEQUENCE [LARGE SCALE GENOMIC DNA]</scope>
    <source>
        <strain evidence="11 12">SCHIC003</strain>
    </source>
</reference>
<name>A0ABX7NEM5_9BACT</name>
<evidence type="ECO:0000256" key="3">
    <source>
        <dbReference type="ARBA" id="ARBA00012000"/>
    </source>
</evidence>
<accession>A0ABX7NEM5</accession>
<dbReference type="Pfam" id="PF12833">
    <property type="entry name" value="HTH_18"/>
    <property type="match status" value="1"/>
</dbReference>
<dbReference type="SMART" id="SM00478">
    <property type="entry name" value="ENDO3c"/>
    <property type="match status" value="1"/>
</dbReference>
<sequence length="506" mass="54848">MDLLDSDACYRALQTRDARFDGRLFVGVTSTGIYCRPICPARTPKRENCTFHASAAAAQEEGFRPCLRCRPETAPDLASWRGTSNTVSRALALIAEGALDGGEAGVEALGERLGVGERQLRRLFKQHLGATPVAVAQTRRVLFAKQLIQETRMPLAEVALASGFGSVRRFNETFQGLYQRPPSALRRKHLASAEESSSAVAEAGVTLRLRYRPPYDWTSMLEYLSARAIDGVEQVSRTGYRRMVSQDGGVGTVEVSHEPARNNLVVTIRFPRVASLPAIVARMRRVFDVGADIEVIGAHLSKDPFLAPLVALRPGLRAPGGWDGFELAVRAILGQQVTVEAARKLAGHLVALCGEGLPPPEGLPSGLGRTFPSPERVASTDLSALGMPSARKATLKALADAALADPLLFHPFGTVEEGIARLRSIRGVGEWTAQYIALRALRETDAFPASDVALLRSAATDEGARPSPEDLLQRAEPWRPWRAYAAQHLWAADPGPRTRLPEARHG</sequence>
<dbReference type="InterPro" id="IPR003265">
    <property type="entry name" value="HhH-GPD_domain"/>
</dbReference>
<evidence type="ECO:0000256" key="6">
    <source>
        <dbReference type="ARBA" id="ARBA00023015"/>
    </source>
</evidence>
<dbReference type="Pfam" id="PF02805">
    <property type="entry name" value="Ada_Zn_binding"/>
    <property type="match status" value="1"/>
</dbReference>
<dbReference type="RefSeq" id="WP_206718921.1">
    <property type="nucleotide sequence ID" value="NZ_CP071091.1"/>
</dbReference>
<dbReference type="PANTHER" id="PTHR43003:SF13">
    <property type="entry name" value="DNA-3-METHYLADENINE GLYCOSYLASE 2"/>
    <property type="match status" value="1"/>
</dbReference>
<dbReference type="InterPro" id="IPR051912">
    <property type="entry name" value="Alkylbase_DNA_Glycosylase/TA"/>
</dbReference>
<dbReference type="InterPro" id="IPR011257">
    <property type="entry name" value="DNA_glycosylase"/>
</dbReference>
<dbReference type="SUPFAM" id="SSF46689">
    <property type="entry name" value="Homeodomain-like"/>
    <property type="match status" value="1"/>
</dbReference>
<dbReference type="SUPFAM" id="SSF55945">
    <property type="entry name" value="TATA-box binding protein-like"/>
    <property type="match status" value="1"/>
</dbReference>
<evidence type="ECO:0000256" key="5">
    <source>
        <dbReference type="ARBA" id="ARBA00022763"/>
    </source>
</evidence>
<keyword evidence="12" id="KW-1185">Reference proteome</keyword>
<keyword evidence="8" id="KW-0804">Transcription</keyword>
<dbReference type="InterPro" id="IPR009057">
    <property type="entry name" value="Homeodomain-like_sf"/>
</dbReference>
<evidence type="ECO:0000259" key="10">
    <source>
        <dbReference type="PROSITE" id="PS01124"/>
    </source>
</evidence>
<evidence type="ECO:0000256" key="1">
    <source>
        <dbReference type="ARBA" id="ARBA00000086"/>
    </source>
</evidence>
<dbReference type="Gene3D" id="1.10.1670.10">
    <property type="entry name" value="Helix-hairpin-Helix base-excision DNA repair enzymes (C-terminal)"/>
    <property type="match status" value="1"/>
</dbReference>
<protein>
    <recommendedName>
        <fullName evidence="3">DNA-3-methyladenine glycosylase II</fullName>
        <ecNumber evidence="3">3.2.2.21</ecNumber>
    </recommendedName>
</protein>
<dbReference type="EMBL" id="CP071091">
    <property type="protein sequence ID" value="QSQ17291.1"/>
    <property type="molecule type" value="Genomic_DNA"/>
</dbReference>
<organism evidence="11 12">
    <name type="scientific">Myxococcus landrumensis</name>
    <dbReference type="NCBI Taxonomy" id="2813577"/>
    <lineage>
        <taxon>Bacteria</taxon>
        <taxon>Pseudomonadati</taxon>
        <taxon>Myxococcota</taxon>
        <taxon>Myxococcia</taxon>
        <taxon>Myxococcales</taxon>
        <taxon>Cystobacterineae</taxon>
        <taxon>Myxococcaceae</taxon>
        <taxon>Myxococcus</taxon>
    </lineage>
</organism>
<dbReference type="SMART" id="SM01009">
    <property type="entry name" value="AlkA_N"/>
    <property type="match status" value="1"/>
</dbReference>
<dbReference type="PROSITE" id="PS01124">
    <property type="entry name" value="HTH_ARAC_FAMILY_2"/>
    <property type="match status" value="1"/>
</dbReference>
<dbReference type="PANTHER" id="PTHR43003">
    <property type="entry name" value="DNA-3-METHYLADENINE GLYCOSYLASE"/>
    <property type="match status" value="1"/>
</dbReference>
<evidence type="ECO:0000313" key="11">
    <source>
        <dbReference type="EMBL" id="QSQ17291.1"/>
    </source>
</evidence>
<dbReference type="InterPro" id="IPR035451">
    <property type="entry name" value="Ada-like_dom_sf"/>
</dbReference>
<comment type="catalytic activity">
    <reaction evidence="1">
        <text>Hydrolysis of alkylated DNA, releasing 3-methyladenine, 3-methylguanine, 7-methylguanine and 7-methyladenine.</text>
        <dbReference type="EC" id="3.2.2.21"/>
    </reaction>
</comment>
<dbReference type="Gene3D" id="3.40.10.10">
    <property type="entry name" value="DNA Methylphosphotriester Repair Domain"/>
    <property type="match status" value="1"/>
</dbReference>
<dbReference type="Gene3D" id="3.30.310.20">
    <property type="entry name" value="DNA-3-methyladenine glycosylase AlkA, N-terminal domain"/>
    <property type="match status" value="1"/>
</dbReference>
<feature type="domain" description="HTH araC/xylS-type" evidence="10">
    <location>
        <begin position="88"/>
        <end position="188"/>
    </location>
</feature>